<name>A0A822Y743_NELNU</name>
<organism evidence="1 2">
    <name type="scientific">Nelumbo nucifera</name>
    <name type="common">Sacred lotus</name>
    <dbReference type="NCBI Taxonomy" id="4432"/>
    <lineage>
        <taxon>Eukaryota</taxon>
        <taxon>Viridiplantae</taxon>
        <taxon>Streptophyta</taxon>
        <taxon>Embryophyta</taxon>
        <taxon>Tracheophyta</taxon>
        <taxon>Spermatophyta</taxon>
        <taxon>Magnoliopsida</taxon>
        <taxon>Proteales</taxon>
        <taxon>Nelumbonaceae</taxon>
        <taxon>Nelumbo</taxon>
    </lineage>
</organism>
<accession>A0A822Y743</accession>
<reference evidence="1 2" key="1">
    <citation type="journal article" date="2020" name="Mol. Biol. Evol.">
        <title>Distinct Expression and Methylation Patterns for Genes with Different Fates following a Single Whole-Genome Duplication in Flowering Plants.</title>
        <authorList>
            <person name="Shi T."/>
            <person name="Rahmani R.S."/>
            <person name="Gugger P.F."/>
            <person name="Wang M."/>
            <person name="Li H."/>
            <person name="Zhang Y."/>
            <person name="Li Z."/>
            <person name="Wang Q."/>
            <person name="Van de Peer Y."/>
            <person name="Marchal K."/>
            <person name="Chen J."/>
        </authorList>
    </citation>
    <scope>NUCLEOTIDE SEQUENCE [LARGE SCALE GENOMIC DNA]</scope>
    <source>
        <tissue evidence="1">Leaf</tissue>
    </source>
</reference>
<sequence>MDEEPLSSSSSSSSSSFFSLFHLHENGLFSSPIFLRAEIEWGWRRRWEMEENAGIRWCCEKEEV</sequence>
<dbReference type="EMBL" id="DUZY01000002">
    <property type="protein sequence ID" value="DAD27863.1"/>
    <property type="molecule type" value="Genomic_DNA"/>
</dbReference>
<proteinExistence type="predicted"/>
<evidence type="ECO:0000313" key="2">
    <source>
        <dbReference type="Proteomes" id="UP000607653"/>
    </source>
</evidence>
<evidence type="ECO:0000313" key="1">
    <source>
        <dbReference type="EMBL" id="DAD27863.1"/>
    </source>
</evidence>
<dbReference type="Proteomes" id="UP000607653">
    <property type="component" value="Unassembled WGS sequence"/>
</dbReference>
<keyword evidence="2" id="KW-1185">Reference proteome</keyword>
<dbReference type="AlphaFoldDB" id="A0A822Y743"/>
<gene>
    <name evidence="1" type="ORF">HUJ06_029331</name>
</gene>
<protein>
    <submittedName>
        <fullName evidence="1">Uncharacterized protein</fullName>
    </submittedName>
</protein>
<comment type="caution">
    <text evidence="1">The sequence shown here is derived from an EMBL/GenBank/DDBJ whole genome shotgun (WGS) entry which is preliminary data.</text>
</comment>